<dbReference type="Pfam" id="PF00641">
    <property type="entry name" value="Zn_ribbon_RanBP"/>
    <property type="match status" value="3"/>
</dbReference>
<reference evidence="8" key="1">
    <citation type="submission" date="2025-08" db="UniProtKB">
        <authorList>
            <consortium name="RefSeq"/>
        </authorList>
    </citation>
    <scope>IDENTIFICATION</scope>
    <source>
        <tissue evidence="8">Young leaves</tissue>
    </source>
</reference>
<dbReference type="PROSITE" id="PS01358">
    <property type="entry name" value="ZF_RANBP2_1"/>
    <property type="match status" value="4"/>
</dbReference>
<dbReference type="GO" id="GO:0008270">
    <property type="term" value="F:zinc ion binding"/>
    <property type="evidence" value="ECO:0007669"/>
    <property type="project" value="UniProtKB-KW"/>
</dbReference>
<gene>
    <name evidence="8" type="primary">LOC111432931</name>
</gene>
<keyword evidence="1" id="KW-0479">Metal-binding</keyword>
<proteinExistence type="predicted"/>
<sequence>MSPTKFLHFGTAISRATSRSLSPLLFPRRFFIKCSSSTTLDSAGDGGGVDAPQPHSSLIHHPWPEWISFVDGLKTKGYLIEPPSEDANGDGSSSDAVTPSETDYSDMNVLKDACLSFARDRHDILESLSRDDIQTVMKDGCPNLFRKVVNSAKRLRAYVHLDEGEVCSTCNLRGSCDRAYVIMKETEAARTVDVARILLAYALDPLVLSGGDKALGREHVEVSIRKLLSEISELSEEPIEAAAAVKADTKTPSRKETPSKLTNDALYKDVEMKRGDWMCSKCNFLNFSRNKRCLKCNEEGPKRVGADDIEMKSGDWICPECKFMNFSRNIQCLKCKSKRPKKINNVDEIEMKKGDWICPQCEFMNFASKKECLRCREHRPKRELSPGEWECPSCDIFNYRRNMMCRNCNCERPTQEISAECQEHLWESPTER</sequence>
<keyword evidence="2 4" id="KW-0863">Zinc-finger</keyword>
<dbReference type="InterPro" id="IPR036443">
    <property type="entry name" value="Znf_RanBP2_sf"/>
</dbReference>
<feature type="domain" description="RanBP2-type" evidence="6">
    <location>
        <begin position="273"/>
        <end position="302"/>
    </location>
</feature>
<dbReference type="GO" id="GO:0005737">
    <property type="term" value="C:cytoplasm"/>
    <property type="evidence" value="ECO:0007669"/>
    <property type="project" value="TreeGrafter"/>
</dbReference>
<dbReference type="PANTHER" id="PTHR23111">
    <property type="entry name" value="ZINC FINGER PROTEIN"/>
    <property type="match status" value="1"/>
</dbReference>
<name>A0A6J1EBY3_CUCMO</name>
<organism evidence="7 8">
    <name type="scientific">Cucurbita moschata</name>
    <name type="common">Winter crookneck squash</name>
    <name type="synonym">Cucurbita pepo var. moschata</name>
    <dbReference type="NCBI Taxonomy" id="3662"/>
    <lineage>
        <taxon>Eukaryota</taxon>
        <taxon>Viridiplantae</taxon>
        <taxon>Streptophyta</taxon>
        <taxon>Embryophyta</taxon>
        <taxon>Tracheophyta</taxon>
        <taxon>Spermatophyta</taxon>
        <taxon>Magnoliopsida</taxon>
        <taxon>eudicotyledons</taxon>
        <taxon>Gunneridae</taxon>
        <taxon>Pentapetalae</taxon>
        <taxon>rosids</taxon>
        <taxon>fabids</taxon>
        <taxon>Cucurbitales</taxon>
        <taxon>Cucurbitaceae</taxon>
        <taxon>Cucurbiteae</taxon>
        <taxon>Cucurbita</taxon>
    </lineage>
</organism>
<evidence type="ECO:0000256" key="4">
    <source>
        <dbReference type="PROSITE-ProRule" id="PRU00322"/>
    </source>
</evidence>
<dbReference type="KEGG" id="cmos:111432931"/>
<dbReference type="GO" id="GO:0003729">
    <property type="term" value="F:mRNA binding"/>
    <property type="evidence" value="ECO:0007669"/>
    <property type="project" value="TreeGrafter"/>
</dbReference>
<evidence type="ECO:0000256" key="1">
    <source>
        <dbReference type="ARBA" id="ARBA00022723"/>
    </source>
</evidence>
<dbReference type="InterPro" id="IPR001876">
    <property type="entry name" value="Znf_RanBP2"/>
</dbReference>
<dbReference type="AlphaFoldDB" id="A0A6J1EBY3"/>
<evidence type="ECO:0000256" key="2">
    <source>
        <dbReference type="ARBA" id="ARBA00022771"/>
    </source>
</evidence>
<dbReference type="SUPFAM" id="SSF90209">
    <property type="entry name" value="Ran binding protein zinc finger-like"/>
    <property type="match status" value="3"/>
</dbReference>
<evidence type="ECO:0000259" key="6">
    <source>
        <dbReference type="PROSITE" id="PS50199"/>
    </source>
</evidence>
<evidence type="ECO:0000256" key="5">
    <source>
        <dbReference type="SAM" id="MobiDB-lite"/>
    </source>
</evidence>
<dbReference type="Proteomes" id="UP000504609">
    <property type="component" value="Unplaced"/>
</dbReference>
<dbReference type="Gene3D" id="4.10.1060.10">
    <property type="entry name" value="Zinc finger, RanBP2-type"/>
    <property type="match status" value="4"/>
</dbReference>
<feature type="domain" description="RanBP2-type" evidence="6">
    <location>
        <begin position="385"/>
        <end position="414"/>
    </location>
</feature>
<dbReference type="SMART" id="SM00547">
    <property type="entry name" value="ZnF_RBZ"/>
    <property type="match status" value="4"/>
</dbReference>
<keyword evidence="7" id="KW-1185">Reference proteome</keyword>
<feature type="region of interest" description="Disordered" evidence="5">
    <location>
        <begin position="80"/>
        <end position="102"/>
    </location>
</feature>
<accession>A0A6J1EBY3</accession>
<feature type="domain" description="RanBP2-type" evidence="6">
    <location>
        <begin position="312"/>
        <end position="341"/>
    </location>
</feature>
<dbReference type="PROSITE" id="PS50199">
    <property type="entry name" value="ZF_RANBP2_2"/>
    <property type="match status" value="4"/>
</dbReference>
<evidence type="ECO:0000313" key="7">
    <source>
        <dbReference type="Proteomes" id="UP000504609"/>
    </source>
</evidence>
<protein>
    <submittedName>
        <fullName evidence="8">Zinc finger protein VAR3, chloroplastic-like isoform X1</fullName>
    </submittedName>
</protein>
<evidence type="ECO:0000256" key="3">
    <source>
        <dbReference type="ARBA" id="ARBA00022833"/>
    </source>
</evidence>
<evidence type="ECO:0000313" key="8">
    <source>
        <dbReference type="RefSeq" id="XP_022925532.1"/>
    </source>
</evidence>
<dbReference type="GeneID" id="111432931"/>
<feature type="compositionally biased region" description="Polar residues" evidence="5">
    <location>
        <begin position="90"/>
        <end position="102"/>
    </location>
</feature>
<feature type="domain" description="RanBP2-type" evidence="6">
    <location>
        <begin position="352"/>
        <end position="381"/>
    </location>
</feature>
<keyword evidence="3" id="KW-0862">Zinc</keyword>
<dbReference type="PANTHER" id="PTHR23111:SF40">
    <property type="entry name" value="RNA-BINDING PROTEIN INVOLVED IN HETEROCHROMATIN ASSEMBLY-RELATED"/>
    <property type="match status" value="1"/>
</dbReference>
<dbReference type="RefSeq" id="XP_022925532.1">
    <property type="nucleotide sequence ID" value="XM_023069764.1"/>
</dbReference>